<dbReference type="GO" id="GO:0044659">
    <property type="term" value="P:viral release from host cell by cytolysis"/>
    <property type="evidence" value="ECO:0007669"/>
    <property type="project" value="InterPro"/>
</dbReference>
<name>A0A4S5BNE0_9BURK</name>
<evidence type="ECO:0008006" key="3">
    <source>
        <dbReference type="Google" id="ProtNLM"/>
    </source>
</evidence>
<dbReference type="AlphaFoldDB" id="A0A4S5BNE0"/>
<accession>A0A4S5BNE0</accession>
<comment type="caution">
    <text evidence="1">The sequence shown here is derived from an EMBL/GenBank/DDBJ whole genome shotgun (WGS) entry which is preliminary data.</text>
</comment>
<evidence type="ECO:0000313" key="2">
    <source>
        <dbReference type="Proteomes" id="UP000306236"/>
    </source>
</evidence>
<organism evidence="1 2">
    <name type="scientific">Lampropedia aestuarii</name>
    <dbReference type="NCBI Taxonomy" id="2562762"/>
    <lineage>
        <taxon>Bacteria</taxon>
        <taxon>Pseudomonadati</taxon>
        <taxon>Pseudomonadota</taxon>
        <taxon>Betaproteobacteria</taxon>
        <taxon>Burkholderiales</taxon>
        <taxon>Comamonadaceae</taxon>
        <taxon>Lampropedia</taxon>
    </lineage>
</organism>
<dbReference type="Proteomes" id="UP000306236">
    <property type="component" value="Unassembled WGS sequence"/>
</dbReference>
<dbReference type="RefSeq" id="WP_136406912.1">
    <property type="nucleotide sequence ID" value="NZ_SSWX01000015.1"/>
</dbReference>
<evidence type="ECO:0000313" key="1">
    <source>
        <dbReference type="EMBL" id="THJ32415.1"/>
    </source>
</evidence>
<reference evidence="1 2" key="1">
    <citation type="submission" date="2019-04" db="EMBL/GenBank/DDBJ databases">
        <title>Lampropedia sp YIM MLB12 draf genome.</title>
        <authorList>
            <person name="Wang Y.-X."/>
        </authorList>
    </citation>
    <scope>NUCLEOTIDE SEQUENCE [LARGE SCALE GENOMIC DNA]</scope>
    <source>
        <strain evidence="1 2">YIM MLB12</strain>
    </source>
</reference>
<keyword evidence="2" id="KW-1185">Reference proteome</keyword>
<sequence>MRWVWLCLLVLGLLWGWTEREQRLSNQVRHAKVVAYYEKAFRSIAEDSAKTIASIATMRVRMGELVAGIDARVSMEVRNALDENERERSGVAAGTVRVRYVAASCPRATSANNGVPEAASTSGLDDGAGIELSREAGQDVLALRAELIRDRAKITGLQEYIRAMRLQEE</sequence>
<gene>
    <name evidence="1" type="ORF">E8K88_12000</name>
</gene>
<dbReference type="EMBL" id="SSWX01000015">
    <property type="protein sequence ID" value="THJ32415.1"/>
    <property type="molecule type" value="Genomic_DNA"/>
</dbReference>
<dbReference type="InterPro" id="IPR004929">
    <property type="entry name" value="I-spanin"/>
</dbReference>
<proteinExistence type="predicted"/>
<protein>
    <recommendedName>
        <fullName evidence="3">Lysis protein</fullName>
    </recommendedName>
</protein>
<dbReference type="Pfam" id="PF03245">
    <property type="entry name" value="Phage_lysis"/>
    <property type="match status" value="1"/>
</dbReference>